<gene>
    <name evidence="1" type="ORF">MKW98_009879</name>
</gene>
<accession>A0AAD4TA41</accession>
<comment type="caution">
    <text evidence="1">The sequence shown here is derived from an EMBL/GenBank/DDBJ whole genome shotgun (WGS) entry which is preliminary data.</text>
</comment>
<dbReference type="Proteomes" id="UP001202328">
    <property type="component" value="Unassembled WGS sequence"/>
</dbReference>
<reference evidence="1" key="1">
    <citation type="submission" date="2022-04" db="EMBL/GenBank/DDBJ databases">
        <title>A functionally conserved STORR gene fusion in Papaver species that diverged 16.8 million years ago.</title>
        <authorList>
            <person name="Catania T."/>
        </authorList>
    </citation>
    <scope>NUCLEOTIDE SEQUENCE</scope>
    <source>
        <strain evidence="1">S-188037</strain>
    </source>
</reference>
<protein>
    <submittedName>
        <fullName evidence="1">Uncharacterized protein</fullName>
    </submittedName>
</protein>
<dbReference type="AlphaFoldDB" id="A0AAD4TA41"/>
<organism evidence="1 2">
    <name type="scientific">Papaver atlanticum</name>
    <dbReference type="NCBI Taxonomy" id="357466"/>
    <lineage>
        <taxon>Eukaryota</taxon>
        <taxon>Viridiplantae</taxon>
        <taxon>Streptophyta</taxon>
        <taxon>Embryophyta</taxon>
        <taxon>Tracheophyta</taxon>
        <taxon>Spermatophyta</taxon>
        <taxon>Magnoliopsida</taxon>
        <taxon>Ranunculales</taxon>
        <taxon>Papaveraceae</taxon>
        <taxon>Papaveroideae</taxon>
        <taxon>Papaver</taxon>
    </lineage>
</organism>
<proteinExistence type="predicted"/>
<name>A0AAD4TA41_9MAGN</name>
<evidence type="ECO:0000313" key="1">
    <source>
        <dbReference type="EMBL" id="KAI3945075.1"/>
    </source>
</evidence>
<evidence type="ECO:0000313" key="2">
    <source>
        <dbReference type="Proteomes" id="UP001202328"/>
    </source>
</evidence>
<keyword evidence="2" id="KW-1185">Reference proteome</keyword>
<dbReference type="EMBL" id="JAJJMB010003897">
    <property type="protein sequence ID" value="KAI3945075.1"/>
    <property type="molecule type" value="Genomic_DNA"/>
</dbReference>
<sequence>MGHRPYLFQQQRGHTSVSAVPTNLFRYYLAYLYHDDLLSYLSCSPNARALEGYPAVGEADVRFLDELSREAIYPRDCFSNDHGVARPARFVGRNDDNFLPSEYHKHCTSQSTRSS</sequence>